<dbReference type="EMBL" id="ML179389">
    <property type="protein sequence ID" value="THU88939.1"/>
    <property type="molecule type" value="Genomic_DNA"/>
</dbReference>
<keyword evidence="3" id="KW-1185">Reference proteome</keyword>
<accession>A0A4S8LIL5</accession>
<evidence type="ECO:0000256" key="1">
    <source>
        <dbReference type="SAM" id="MobiDB-lite"/>
    </source>
</evidence>
<evidence type="ECO:0008006" key="4">
    <source>
        <dbReference type="Google" id="ProtNLM"/>
    </source>
</evidence>
<feature type="compositionally biased region" description="Low complexity" evidence="1">
    <location>
        <begin position="420"/>
        <end position="470"/>
    </location>
</feature>
<organism evidence="2 3">
    <name type="scientific">Dendrothele bispora (strain CBS 962.96)</name>
    <dbReference type="NCBI Taxonomy" id="1314807"/>
    <lineage>
        <taxon>Eukaryota</taxon>
        <taxon>Fungi</taxon>
        <taxon>Dikarya</taxon>
        <taxon>Basidiomycota</taxon>
        <taxon>Agaricomycotina</taxon>
        <taxon>Agaricomycetes</taxon>
        <taxon>Agaricomycetidae</taxon>
        <taxon>Agaricales</taxon>
        <taxon>Agaricales incertae sedis</taxon>
        <taxon>Dendrothele</taxon>
    </lineage>
</organism>
<dbReference type="AlphaFoldDB" id="A0A4S8LIL5"/>
<dbReference type="InterPro" id="IPR036322">
    <property type="entry name" value="WD40_repeat_dom_sf"/>
</dbReference>
<evidence type="ECO:0000313" key="2">
    <source>
        <dbReference type="EMBL" id="THU88939.1"/>
    </source>
</evidence>
<proteinExistence type="predicted"/>
<gene>
    <name evidence="2" type="ORF">K435DRAFT_865822</name>
</gene>
<dbReference type="Gene3D" id="2.130.10.10">
    <property type="entry name" value="YVTN repeat-like/Quinoprotein amine dehydrogenase"/>
    <property type="match status" value="1"/>
</dbReference>
<dbReference type="Proteomes" id="UP000297245">
    <property type="component" value="Unassembled WGS sequence"/>
</dbReference>
<sequence>MDFHRLCSIAISESTRWVTAIAISADGGTVAYGCHDGLVGFYVLDTGQKYNFMVSSTITILKWDPRALVKQIYVGEDNGDLHLVLMPAPNEGVMQTKLYEAAVDVPVTAMDIVLMRDAVVLLAVGRGNVVEILRIMNDVVEERNIAPSLPADWRLEPQSRPAIPTTIKFLPNRGDGVADVMISYLAHGVHIYTLVFIDGRLSFRTSWTLPERRGIWAASADILDYERPNHSLLAVHNISDGVDMYISSPELKQYLYSAEKSLRLPIHLENNRVSRIKFSENRLLIGSSGGQLLCHLVGGGTGNERGDEDSRHQVILNSNAHEGHVQVVDVVKTDSQEVVAFAPAYVSTTMGSIQVFIRRFGERLVGRPSHVVPVEPALEPPTASIVQATDNSTAPMAQTASSATVTLPPAHGVMSLPTLGSGTTTLPELSNPVSPTAPTTTNSTDPTGLVSPPTAATTTVTPRDPTVVTPSNTILVADPPVQSRSHASNSSTGWITICVAVIAILALIIPKIEDLRRFASGESHLPQSPVLTTQRELMSTTWRELTSISPTQTKIVYLPTALPVRAGELGNTLNTETLSTMTDMSGLTTITTFTVTNFDIDSFMLQVERRYGTLLEVAGKCLAETCAPRVAESVQGSELSMRKWLAIGVSFGIVRWRSRPRPSESRDVQLNSGDIERTCESAIQPASSSPTRPSSTSLAPRIPQELQERVVKFLDDDTQSLRCCLLVCRSWVPTARYCLYECFGIEAGMIPEDDISNALKIVQEGLDDKDLDRVGNLVSPELLRSHAKIHRRLSLVGDTCEQLSHEWFLPLALSLSQFSAVRTLELHDVDWSDLLSSQAWEIFHRQSSFLSQVKFLFLGDVEMEVFSLLKRVVVAFPRLEELEIFPAYVEDYTEDLLYSINSDCSGNYSSSEDPYTNLCSPPSSLRTFIGDVSPGEFILCPLFRWLTSSSFTGLRRIELGQISRNDVLDFVRYLEVAGGALKELKIAFRVVSDAVNQKDTSRSADLDLFTSYGGVSASTGLVYLEISGLIEAGARSRFTAPSGVQFWRRLFFLLIWHQQVFPGPATLMPLIMRTKPGASDGKAGIT</sequence>
<name>A0A4S8LIL5_DENBC</name>
<protein>
    <recommendedName>
        <fullName evidence="4">F-box domain-containing protein</fullName>
    </recommendedName>
</protein>
<feature type="region of interest" description="Disordered" evidence="1">
    <location>
        <begin position="420"/>
        <end position="471"/>
    </location>
</feature>
<reference evidence="2 3" key="1">
    <citation type="journal article" date="2019" name="Nat. Ecol. Evol.">
        <title>Megaphylogeny resolves global patterns of mushroom evolution.</title>
        <authorList>
            <person name="Varga T."/>
            <person name="Krizsan K."/>
            <person name="Foldi C."/>
            <person name="Dima B."/>
            <person name="Sanchez-Garcia M."/>
            <person name="Sanchez-Ramirez S."/>
            <person name="Szollosi G.J."/>
            <person name="Szarkandi J.G."/>
            <person name="Papp V."/>
            <person name="Albert L."/>
            <person name="Andreopoulos W."/>
            <person name="Angelini C."/>
            <person name="Antonin V."/>
            <person name="Barry K.W."/>
            <person name="Bougher N.L."/>
            <person name="Buchanan P."/>
            <person name="Buyck B."/>
            <person name="Bense V."/>
            <person name="Catcheside P."/>
            <person name="Chovatia M."/>
            <person name="Cooper J."/>
            <person name="Damon W."/>
            <person name="Desjardin D."/>
            <person name="Finy P."/>
            <person name="Geml J."/>
            <person name="Haridas S."/>
            <person name="Hughes K."/>
            <person name="Justo A."/>
            <person name="Karasinski D."/>
            <person name="Kautmanova I."/>
            <person name="Kiss B."/>
            <person name="Kocsube S."/>
            <person name="Kotiranta H."/>
            <person name="LaButti K.M."/>
            <person name="Lechner B.E."/>
            <person name="Liimatainen K."/>
            <person name="Lipzen A."/>
            <person name="Lukacs Z."/>
            <person name="Mihaltcheva S."/>
            <person name="Morgado L.N."/>
            <person name="Niskanen T."/>
            <person name="Noordeloos M.E."/>
            <person name="Ohm R.A."/>
            <person name="Ortiz-Santana B."/>
            <person name="Ovrebo C."/>
            <person name="Racz N."/>
            <person name="Riley R."/>
            <person name="Savchenko A."/>
            <person name="Shiryaev A."/>
            <person name="Soop K."/>
            <person name="Spirin V."/>
            <person name="Szebenyi C."/>
            <person name="Tomsovsky M."/>
            <person name="Tulloss R.E."/>
            <person name="Uehling J."/>
            <person name="Grigoriev I.V."/>
            <person name="Vagvolgyi C."/>
            <person name="Papp T."/>
            <person name="Martin F.M."/>
            <person name="Miettinen O."/>
            <person name="Hibbett D.S."/>
            <person name="Nagy L.G."/>
        </authorList>
    </citation>
    <scope>NUCLEOTIDE SEQUENCE [LARGE SCALE GENOMIC DNA]</scope>
    <source>
        <strain evidence="2 3">CBS 962.96</strain>
    </source>
</reference>
<evidence type="ECO:0000313" key="3">
    <source>
        <dbReference type="Proteomes" id="UP000297245"/>
    </source>
</evidence>
<dbReference type="OrthoDB" id="2977329at2759"/>
<dbReference type="InterPro" id="IPR015943">
    <property type="entry name" value="WD40/YVTN_repeat-like_dom_sf"/>
</dbReference>
<dbReference type="SUPFAM" id="SSF50978">
    <property type="entry name" value="WD40 repeat-like"/>
    <property type="match status" value="1"/>
</dbReference>